<keyword evidence="3" id="KW-1185">Reference proteome</keyword>
<sequence length="105" mass="11655">MPSVKRGSRQNGWRIAVRTSGQPCGAILISESGLYKLIMRSDKPQARAFQDWVTCDVFPAIRKDGIYVMGEEKVHSGELNEDVLNSLGRKGAPMVAARIPRHFSL</sequence>
<protein>
    <submittedName>
        <fullName evidence="2">BRO family protein</fullName>
    </submittedName>
</protein>
<dbReference type="Pfam" id="PF02498">
    <property type="entry name" value="Bro-N"/>
    <property type="match status" value="1"/>
</dbReference>
<comment type="caution">
    <text evidence="2">The sequence shown here is derived from an EMBL/GenBank/DDBJ whole genome shotgun (WGS) entry which is preliminary data.</text>
</comment>
<dbReference type="PROSITE" id="PS51750">
    <property type="entry name" value="BRO_N"/>
    <property type="match status" value="1"/>
</dbReference>
<feature type="domain" description="Bro-N" evidence="1">
    <location>
        <begin position="1"/>
        <end position="65"/>
    </location>
</feature>
<evidence type="ECO:0000313" key="2">
    <source>
        <dbReference type="EMBL" id="MDT8331567.1"/>
    </source>
</evidence>
<name>A0ABU3MF82_9PROT</name>
<dbReference type="Proteomes" id="UP001258945">
    <property type="component" value="Unassembled WGS sequence"/>
</dbReference>
<evidence type="ECO:0000313" key="3">
    <source>
        <dbReference type="Proteomes" id="UP001258945"/>
    </source>
</evidence>
<gene>
    <name evidence="2" type="ORF">RQ831_10920</name>
</gene>
<proteinExistence type="predicted"/>
<dbReference type="InterPro" id="IPR003497">
    <property type="entry name" value="BRO_N_domain"/>
</dbReference>
<dbReference type="RefSeq" id="WP_083670581.1">
    <property type="nucleotide sequence ID" value="NZ_JAVVDO010000015.1"/>
</dbReference>
<accession>A0ABU3MF82</accession>
<organism evidence="2 3">
    <name type="scientific">Roseomonas gilardii</name>
    <dbReference type="NCBI Taxonomy" id="257708"/>
    <lineage>
        <taxon>Bacteria</taxon>
        <taxon>Pseudomonadati</taxon>
        <taxon>Pseudomonadota</taxon>
        <taxon>Alphaproteobacteria</taxon>
        <taxon>Acetobacterales</taxon>
        <taxon>Roseomonadaceae</taxon>
        <taxon>Roseomonas</taxon>
    </lineage>
</organism>
<evidence type="ECO:0000259" key="1">
    <source>
        <dbReference type="PROSITE" id="PS51750"/>
    </source>
</evidence>
<dbReference type="EMBL" id="JAVVDO010000015">
    <property type="protein sequence ID" value="MDT8331567.1"/>
    <property type="molecule type" value="Genomic_DNA"/>
</dbReference>
<reference evidence="2 3" key="1">
    <citation type="journal article" date="2019" name="Microb. Pathog.">
        <title>Comparison of VITEK 2, MALDI-TOF MS, 16S rRNA gene sequencing, and whole-genome sequencing for identification of Roseomonas mucosa.</title>
        <authorList>
            <person name="Rudolph W.W."/>
            <person name="Gunzer F."/>
            <person name="Trauth M."/>
            <person name="Bunk B."/>
            <person name="Bigge R."/>
            <person name="Schrottner P."/>
        </authorList>
    </citation>
    <scope>NUCLEOTIDE SEQUENCE [LARGE SCALE GENOMIC DNA]</scope>
    <source>
        <strain evidence="2 3">DSM 103800</strain>
    </source>
</reference>